<keyword evidence="1" id="KW-0472">Membrane</keyword>
<keyword evidence="1" id="KW-0812">Transmembrane</keyword>
<feature type="transmembrane region" description="Helical" evidence="1">
    <location>
        <begin position="104"/>
        <end position="124"/>
    </location>
</feature>
<reference evidence="2 3" key="1">
    <citation type="submission" date="2018-08" db="EMBL/GenBank/DDBJ databases">
        <title>A genome reference for cultivated species of the human gut microbiota.</title>
        <authorList>
            <person name="Zou Y."/>
            <person name="Xue W."/>
            <person name="Luo G."/>
        </authorList>
    </citation>
    <scope>NUCLEOTIDE SEQUENCE [LARGE SCALE GENOMIC DNA]</scope>
    <source>
        <strain evidence="2 3">AF27-4BH</strain>
    </source>
</reference>
<feature type="transmembrane region" description="Helical" evidence="1">
    <location>
        <begin position="78"/>
        <end position="97"/>
    </location>
</feature>
<comment type="caution">
    <text evidence="2">The sequence shown here is derived from an EMBL/GenBank/DDBJ whole genome shotgun (WGS) entry which is preliminary data.</text>
</comment>
<organism evidence="2 3">
    <name type="scientific">Mediterraneibacter gnavus</name>
    <name type="common">Ruminococcus gnavus</name>
    <dbReference type="NCBI Taxonomy" id="33038"/>
    <lineage>
        <taxon>Bacteria</taxon>
        <taxon>Bacillati</taxon>
        <taxon>Bacillota</taxon>
        <taxon>Clostridia</taxon>
        <taxon>Lachnospirales</taxon>
        <taxon>Lachnospiraceae</taxon>
        <taxon>Mediterraneibacter</taxon>
    </lineage>
</organism>
<gene>
    <name evidence="2" type="ORF">DWY88_01495</name>
</gene>
<proteinExistence type="predicted"/>
<evidence type="ECO:0000313" key="2">
    <source>
        <dbReference type="EMBL" id="RGQ70847.1"/>
    </source>
</evidence>
<dbReference type="Proteomes" id="UP000286137">
    <property type="component" value="Unassembled WGS sequence"/>
</dbReference>
<name>A0A412CA68_MEDGN</name>
<evidence type="ECO:0000256" key="1">
    <source>
        <dbReference type="SAM" id="Phobius"/>
    </source>
</evidence>
<evidence type="ECO:0000313" key="3">
    <source>
        <dbReference type="Proteomes" id="UP000286137"/>
    </source>
</evidence>
<sequence>MDAIGSSTKLMWFFVFIYSFPILLLILSVTIWSYKKFKRLAFISYIADTILTVLILLVDISNWVSRFIKGTHMYHLNLWNLLFLILSVIFIIISIGYRCKNKKISNIFINITTLLCTFVCVIQINTINV</sequence>
<protein>
    <submittedName>
        <fullName evidence="2">Uncharacterized protein</fullName>
    </submittedName>
</protein>
<keyword evidence="1" id="KW-1133">Transmembrane helix</keyword>
<feature type="transmembrane region" description="Helical" evidence="1">
    <location>
        <begin position="40"/>
        <end position="58"/>
    </location>
</feature>
<dbReference type="AlphaFoldDB" id="A0A412CA68"/>
<feature type="transmembrane region" description="Helical" evidence="1">
    <location>
        <begin position="12"/>
        <end position="33"/>
    </location>
</feature>
<accession>A0A412CA68</accession>
<dbReference type="EMBL" id="QRTJ01000002">
    <property type="protein sequence ID" value="RGQ70847.1"/>
    <property type="molecule type" value="Genomic_DNA"/>
</dbReference>